<dbReference type="STRING" id="3068.D8TPK9"/>
<dbReference type="AlphaFoldDB" id="D8TPK9"/>
<gene>
    <name evidence="3" type="primary">vmp11</name>
    <name evidence="3" type="ORF">VOLCADRAFT_40166</name>
</gene>
<protein>
    <submittedName>
        <fullName evidence="3">Metalloproteinase, extracellular matrix glycoprotein VMP11</fullName>
    </submittedName>
</protein>
<dbReference type="Proteomes" id="UP000001058">
    <property type="component" value="Unassembled WGS sequence"/>
</dbReference>
<feature type="non-terminal residue" evidence="3">
    <location>
        <position position="405"/>
    </location>
</feature>
<dbReference type="InParanoid" id="D8TPK9"/>
<name>D8TPK9_VOLCA</name>
<dbReference type="InterPro" id="IPR008752">
    <property type="entry name" value="Peptidase_M11"/>
</dbReference>
<dbReference type="PRINTS" id="PR01217">
    <property type="entry name" value="PRICHEXTENSN"/>
</dbReference>
<feature type="non-terminal residue" evidence="3">
    <location>
        <position position="1"/>
    </location>
</feature>
<dbReference type="GeneID" id="9623996"/>
<keyword evidence="4" id="KW-1185">Reference proteome</keyword>
<reference evidence="3 4" key="1">
    <citation type="journal article" date="2010" name="Science">
        <title>Genomic analysis of organismal complexity in the multicellular green alga Volvox carteri.</title>
        <authorList>
            <person name="Prochnik S.E."/>
            <person name="Umen J."/>
            <person name="Nedelcu A.M."/>
            <person name="Hallmann A."/>
            <person name="Miller S.M."/>
            <person name="Nishii I."/>
            <person name="Ferris P."/>
            <person name="Kuo A."/>
            <person name="Mitros T."/>
            <person name="Fritz-Laylin L.K."/>
            <person name="Hellsten U."/>
            <person name="Chapman J."/>
            <person name="Simakov O."/>
            <person name="Rensing S.A."/>
            <person name="Terry A."/>
            <person name="Pangilinan J."/>
            <person name="Kapitonov V."/>
            <person name="Jurka J."/>
            <person name="Salamov A."/>
            <person name="Shapiro H."/>
            <person name="Schmutz J."/>
            <person name="Grimwood J."/>
            <person name="Lindquist E."/>
            <person name="Lucas S."/>
            <person name="Grigoriev I.V."/>
            <person name="Schmitt R."/>
            <person name="Kirk D."/>
            <person name="Rokhsar D.S."/>
        </authorList>
    </citation>
    <scope>NUCLEOTIDE SEQUENCE [LARGE SCALE GENOMIC DNA]</scope>
    <source>
        <strain evidence="4">f. Nagariensis / Eve</strain>
    </source>
</reference>
<feature type="compositionally biased region" description="Pro residues" evidence="1">
    <location>
        <begin position="344"/>
        <end position="405"/>
    </location>
</feature>
<dbReference type="KEGG" id="vcn:VOLCADRAFT_40166"/>
<feature type="region of interest" description="Disordered" evidence="1">
    <location>
        <begin position="333"/>
        <end position="405"/>
    </location>
</feature>
<accession>D8TPK9</accession>
<dbReference type="Pfam" id="PF05548">
    <property type="entry name" value="Peptidase_M11"/>
    <property type="match status" value="1"/>
</dbReference>
<evidence type="ECO:0000313" key="4">
    <source>
        <dbReference type="Proteomes" id="UP000001058"/>
    </source>
</evidence>
<proteinExistence type="predicted"/>
<evidence type="ECO:0000259" key="2">
    <source>
        <dbReference type="Pfam" id="PF05548"/>
    </source>
</evidence>
<dbReference type="RefSeq" id="XP_002948376.1">
    <property type="nucleotide sequence ID" value="XM_002948330.1"/>
</dbReference>
<dbReference type="EMBL" id="GL378330">
    <property type="protein sequence ID" value="EFJ50783.1"/>
    <property type="molecule type" value="Genomic_DNA"/>
</dbReference>
<dbReference type="OrthoDB" id="540537at2759"/>
<organism evidence="4">
    <name type="scientific">Volvox carteri f. nagariensis</name>
    <dbReference type="NCBI Taxonomy" id="3068"/>
    <lineage>
        <taxon>Eukaryota</taxon>
        <taxon>Viridiplantae</taxon>
        <taxon>Chlorophyta</taxon>
        <taxon>core chlorophytes</taxon>
        <taxon>Chlorophyceae</taxon>
        <taxon>CS clade</taxon>
        <taxon>Chlamydomonadales</taxon>
        <taxon>Volvocaceae</taxon>
        <taxon>Volvox</taxon>
    </lineage>
</organism>
<evidence type="ECO:0000256" key="1">
    <source>
        <dbReference type="SAM" id="MobiDB-lite"/>
    </source>
</evidence>
<sequence>QRVLVMILDYTICGFPAGLDESTTRSLFLGPNGDGTGGIAQKYTQCSYGKFNLNTTAFRAVTVPQTSCSTAITATCSWWAISNNCDLATKALIGNVAFSSFTHYIYIVPPGLPCPWSGLALLPGNQVWLQTSPYGVYRWATVMQEALHNYGLWHSWANGVEYADNSTAMGRGEACPNAAEISRMGWSSPATGGDAIDSTALPQAGTVRSFALPATYLTSTGNFLRVMPDWLPSYYTNPAIAKNLYIAVRVAKGPDAGLLAPFASTVHVHEANATMDNGYPTLYATTDRKITIISTIPSLGRANLTAYNLVVYGGSWASTDTMRVHLCRYTTSPSECPGLGAIEAPPPSPPPSPRPPPNPRPSPPPRPPPPVKSPPPSPPPSPPSPPPPPPSPPPPPPSPPPPPPS</sequence>
<feature type="domain" description="Peptidase M11 gametolysin" evidence="2">
    <location>
        <begin position="2"/>
        <end position="306"/>
    </location>
</feature>
<dbReference type="MEROPS" id="M11.002"/>
<evidence type="ECO:0000313" key="3">
    <source>
        <dbReference type="EMBL" id="EFJ50783.1"/>
    </source>
</evidence>
<dbReference type="eggNOG" id="KOG1187">
    <property type="taxonomic scope" value="Eukaryota"/>
</dbReference>